<protein>
    <submittedName>
        <fullName evidence="2">Cation transporter</fullName>
    </submittedName>
</protein>
<evidence type="ECO:0000256" key="1">
    <source>
        <dbReference type="SAM" id="Phobius"/>
    </source>
</evidence>
<dbReference type="Proteomes" id="UP000676776">
    <property type="component" value="Unassembled WGS sequence"/>
</dbReference>
<feature type="non-terminal residue" evidence="2">
    <location>
        <position position="112"/>
    </location>
</feature>
<comment type="caution">
    <text evidence="2">The sequence shown here is derived from an EMBL/GenBank/DDBJ whole genome shotgun (WGS) entry which is preliminary data.</text>
</comment>
<feature type="transmembrane region" description="Helical" evidence="1">
    <location>
        <begin position="86"/>
        <end position="107"/>
    </location>
</feature>
<gene>
    <name evidence="2" type="ORF">J4050_15205</name>
</gene>
<dbReference type="EMBL" id="JAGEVF010000049">
    <property type="protein sequence ID" value="MBO3118099.1"/>
    <property type="molecule type" value="Genomic_DNA"/>
</dbReference>
<keyword evidence="1" id="KW-1133">Transmembrane helix</keyword>
<evidence type="ECO:0000313" key="3">
    <source>
        <dbReference type="Proteomes" id="UP000676776"/>
    </source>
</evidence>
<sequence>MNKTIFEITKMDCPSEENLIRMKLDGISSIANLDFDIPNRKLTVFHSGQIDQIEKSIIELNLGGKKISTEQTEQTEFKENANQKKLLWSVLTINFAFFIIEMTTGLISKSMG</sequence>
<keyword evidence="1" id="KW-0472">Membrane</keyword>
<dbReference type="InterPro" id="IPR036163">
    <property type="entry name" value="HMA_dom_sf"/>
</dbReference>
<name>A0ABS3T6M5_9FLAO</name>
<organism evidence="2 3">
    <name type="scientific">Winogradskyella pelagia</name>
    <dbReference type="NCBI Taxonomy" id="2819984"/>
    <lineage>
        <taxon>Bacteria</taxon>
        <taxon>Pseudomonadati</taxon>
        <taxon>Bacteroidota</taxon>
        <taxon>Flavobacteriia</taxon>
        <taxon>Flavobacteriales</taxon>
        <taxon>Flavobacteriaceae</taxon>
        <taxon>Winogradskyella</taxon>
    </lineage>
</organism>
<accession>A0ABS3T6M5</accession>
<reference evidence="2 3" key="1">
    <citation type="submission" date="2021-03" db="EMBL/GenBank/DDBJ databases">
        <title>Winogradskyella sp. nov., isolated from costal sediment.</title>
        <authorList>
            <person name="Gao C."/>
        </authorList>
    </citation>
    <scope>NUCLEOTIDE SEQUENCE [LARGE SCALE GENOMIC DNA]</scope>
    <source>
        <strain evidence="2 3">DF17</strain>
    </source>
</reference>
<keyword evidence="3" id="KW-1185">Reference proteome</keyword>
<dbReference type="SUPFAM" id="SSF55008">
    <property type="entry name" value="HMA, heavy metal-associated domain"/>
    <property type="match status" value="1"/>
</dbReference>
<evidence type="ECO:0000313" key="2">
    <source>
        <dbReference type="EMBL" id="MBO3118099.1"/>
    </source>
</evidence>
<proteinExistence type="predicted"/>
<keyword evidence="1" id="KW-0812">Transmembrane</keyword>